<evidence type="ECO:0000259" key="1">
    <source>
        <dbReference type="Pfam" id="PF03235"/>
    </source>
</evidence>
<dbReference type="RefSeq" id="WP_067022867.1">
    <property type="nucleotide sequence ID" value="NZ_JRNY01000001.1"/>
</dbReference>
<dbReference type="PANTHER" id="PTHR37292:SF2">
    <property type="entry name" value="DUF262 DOMAIN-CONTAINING PROTEIN"/>
    <property type="match status" value="1"/>
</dbReference>
<keyword evidence="3" id="KW-1185">Reference proteome</keyword>
<reference evidence="2 3" key="1">
    <citation type="submission" date="2016-05" db="EMBL/GenBank/DDBJ databases">
        <authorList>
            <person name="Lavstsen T."/>
            <person name="Jespersen J.S."/>
        </authorList>
    </citation>
    <scope>NUCLEOTIDE SEQUENCE [LARGE SCALE GENOMIC DNA]</scope>
    <source>
        <strain evidence="2 3">YLB-01</strain>
    </source>
</reference>
<dbReference type="OrthoDB" id="9787127at2"/>
<dbReference type="PANTHER" id="PTHR37292">
    <property type="entry name" value="VNG6097C"/>
    <property type="match status" value="1"/>
</dbReference>
<name>A0A1B9NG74_9MICO</name>
<organism evidence="2 3">
    <name type="scientific">Microbacterium sediminis</name>
    <dbReference type="NCBI Taxonomy" id="904291"/>
    <lineage>
        <taxon>Bacteria</taxon>
        <taxon>Bacillati</taxon>
        <taxon>Actinomycetota</taxon>
        <taxon>Actinomycetes</taxon>
        <taxon>Micrococcales</taxon>
        <taxon>Microbacteriaceae</taxon>
        <taxon>Microbacterium</taxon>
    </lineage>
</organism>
<protein>
    <recommendedName>
        <fullName evidence="1">GmrSD restriction endonucleases N-terminal domain-containing protein</fullName>
    </recommendedName>
</protein>
<dbReference type="EMBL" id="LXMD01000012">
    <property type="protein sequence ID" value="OCG75607.1"/>
    <property type="molecule type" value="Genomic_DNA"/>
</dbReference>
<dbReference type="Pfam" id="PF03235">
    <property type="entry name" value="GmrSD_N"/>
    <property type="match status" value="1"/>
</dbReference>
<proteinExistence type="predicted"/>
<accession>A0A1B9NG74</accession>
<dbReference type="Proteomes" id="UP000093355">
    <property type="component" value="Unassembled WGS sequence"/>
</dbReference>
<evidence type="ECO:0000313" key="3">
    <source>
        <dbReference type="Proteomes" id="UP000093355"/>
    </source>
</evidence>
<dbReference type="AlphaFoldDB" id="A0A1B9NG74"/>
<sequence>MAFDTPQYNLADYLKWTQNGDLQLPDFQREYKWDDERIRQLLVTVLRGHPMGAVMLLETGNDQVRFKPKVITGSGAPQDSSPRWLLLDGQQRLTSLTQALTGDGVVGTRDSRGKLIERRYFVDIRMALEGEDRIEEAVVSVPADGIERTDFGRKITLDVSTRERQTAQGFFPVNLIFGEFEVMRWLYELEDQSLGQRFMNEILAPASRYQIPAIELDKTTSKAAVATVFEKVNTGGMPLDVFELLTSTFAGDANYFNSTGKDFRLKDDWDEVEQEFRNHPVLAASKSTDFLQAITLLATRKRNRESTSSRPPAVSAKREDVLKLELSDYLEWRDKVKEGFLWAGRFLTDLCIFDTRFLPYSTQIVPLAVIRVLLGSQADALGVTAKLQQWYWSGVLGELYGSTTETRFVRDIEQVPVWALGETDVAPGTVTEAGFSEVRLYSLRTRNAAAYKGIYALQIAQGAKDWIKNHRFDLQTHKDLATDVHHIFPKAWARANEIDAALYDSIINKTPLAAETNRAIGGSAPSSYLARVEKNSHLSAAEVDDVLRTHGIDPVALRADDFDAHVEHRRKFLIGLIEGAMGKRVQRDAEGRDAADVAAEFDLSGDTDDIDDD</sequence>
<comment type="caution">
    <text evidence="2">The sequence shown here is derived from an EMBL/GenBank/DDBJ whole genome shotgun (WGS) entry which is preliminary data.</text>
</comment>
<evidence type="ECO:0000313" key="2">
    <source>
        <dbReference type="EMBL" id="OCG75607.1"/>
    </source>
</evidence>
<dbReference type="STRING" id="904291.A7J15_00665"/>
<gene>
    <name evidence="2" type="ORF">A7J15_00665</name>
</gene>
<dbReference type="InterPro" id="IPR004919">
    <property type="entry name" value="GmrSD_N"/>
</dbReference>
<feature type="domain" description="GmrSD restriction endonucleases N-terminal" evidence="1">
    <location>
        <begin position="17"/>
        <end position="249"/>
    </location>
</feature>